<dbReference type="RefSeq" id="WP_078932588.1">
    <property type="nucleotide sequence ID" value="NZ_FUWG01000004.1"/>
</dbReference>
<protein>
    <submittedName>
        <fullName evidence="6">Alkaline phosphatase</fullName>
    </submittedName>
</protein>
<feature type="active site" description="Phosphoserine intermediate" evidence="2">
    <location>
        <position position="112"/>
    </location>
</feature>
<dbReference type="EMBL" id="FUWG01000004">
    <property type="protein sequence ID" value="SJZ31929.1"/>
    <property type="molecule type" value="Genomic_DNA"/>
</dbReference>
<dbReference type="Gene3D" id="1.10.60.40">
    <property type="match status" value="1"/>
</dbReference>
<organism evidence="6 7">
    <name type="scientific">Treponema porcinum</name>
    <dbReference type="NCBI Taxonomy" id="261392"/>
    <lineage>
        <taxon>Bacteria</taxon>
        <taxon>Pseudomonadati</taxon>
        <taxon>Spirochaetota</taxon>
        <taxon>Spirochaetia</taxon>
        <taxon>Spirochaetales</taxon>
        <taxon>Treponemataceae</taxon>
        <taxon>Treponema</taxon>
    </lineage>
</organism>
<feature type="binding site" evidence="3">
    <location>
        <position position="470"/>
    </location>
    <ligand>
        <name>Zn(2+)</name>
        <dbReference type="ChEBI" id="CHEBI:29105"/>
        <label>2</label>
    </ligand>
</feature>
<feature type="binding site" evidence="3">
    <location>
        <position position="167"/>
    </location>
    <ligand>
        <name>Mg(2+)</name>
        <dbReference type="ChEBI" id="CHEBI:18420"/>
    </ligand>
</feature>
<feature type="binding site" evidence="3">
    <location>
        <position position="49"/>
    </location>
    <ligand>
        <name>Mg(2+)</name>
        <dbReference type="ChEBI" id="CHEBI:18420"/>
    </ligand>
</feature>
<evidence type="ECO:0000313" key="6">
    <source>
        <dbReference type="EMBL" id="SJZ31929.1"/>
    </source>
</evidence>
<comment type="cofactor">
    <cofactor evidence="3">
        <name>Mg(2+)</name>
        <dbReference type="ChEBI" id="CHEBI:18420"/>
    </cofactor>
    <text evidence="3">Binds 1 Mg(2+) ion.</text>
</comment>
<dbReference type="SMART" id="SM00098">
    <property type="entry name" value="alkPPc"/>
    <property type="match status" value="1"/>
</dbReference>
<feature type="binding site" evidence="3">
    <location>
        <position position="289"/>
    </location>
    <ligand>
        <name>Mg(2+)</name>
        <dbReference type="ChEBI" id="CHEBI:18420"/>
    </ligand>
</feature>
<feature type="binding site" evidence="3">
    <location>
        <position position="294"/>
    </location>
    <ligand>
        <name>Zn(2+)</name>
        <dbReference type="ChEBI" id="CHEBI:29105"/>
        <label>2</label>
    </ligand>
</feature>
<accession>A0A1T4JP75</accession>
<feature type="chain" id="PRO_5012368722" evidence="5">
    <location>
        <begin position="28"/>
        <end position="509"/>
    </location>
</feature>
<evidence type="ECO:0000313" key="7">
    <source>
        <dbReference type="Proteomes" id="UP000190423"/>
    </source>
</evidence>
<feature type="binding site" evidence="3">
    <location>
        <position position="49"/>
    </location>
    <ligand>
        <name>Zn(2+)</name>
        <dbReference type="ChEBI" id="CHEBI:29105"/>
        <label>2</label>
    </ligand>
</feature>
<dbReference type="Gene3D" id="3.40.720.10">
    <property type="entry name" value="Alkaline Phosphatase, subunit A"/>
    <property type="match status" value="1"/>
</dbReference>
<comment type="cofactor">
    <cofactor evidence="3">
        <name>Zn(2+)</name>
        <dbReference type="ChEBI" id="CHEBI:29105"/>
    </cofactor>
    <text evidence="3">Binds 2 Zn(2+) ions.</text>
</comment>
<feature type="binding site" evidence="3">
    <location>
        <position position="338"/>
    </location>
    <ligand>
        <name>Zn(2+)</name>
        <dbReference type="ChEBI" id="CHEBI:29105"/>
        <label>2</label>
    </ligand>
</feature>
<evidence type="ECO:0000256" key="1">
    <source>
        <dbReference type="ARBA" id="ARBA00022553"/>
    </source>
</evidence>
<keyword evidence="3" id="KW-0862">Zinc</keyword>
<dbReference type="OrthoDB" id="9794455at2"/>
<dbReference type="InterPro" id="IPR001952">
    <property type="entry name" value="Alkaline_phosphatase"/>
</dbReference>
<keyword evidence="3" id="KW-0479">Metal-binding</keyword>
<name>A0A1T4JP75_TREPO</name>
<keyword evidence="7" id="KW-1185">Reference proteome</keyword>
<dbReference type="GO" id="GO:0046872">
    <property type="term" value="F:metal ion binding"/>
    <property type="evidence" value="ECO:0007669"/>
    <property type="project" value="UniProtKB-KW"/>
</dbReference>
<evidence type="ECO:0000256" key="5">
    <source>
        <dbReference type="SAM" id="SignalP"/>
    </source>
</evidence>
<dbReference type="SUPFAM" id="SSF53649">
    <property type="entry name" value="Alkaline phosphatase-like"/>
    <property type="match status" value="1"/>
</dbReference>
<keyword evidence="3" id="KW-0460">Magnesium</keyword>
<dbReference type="GO" id="GO:0004035">
    <property type="term" value="F:alkaline phosphatase activity"/>
    <property type="evidence" value="ECO:0007669"/>
    <property type="project" value="TreeGrafter"/>
</dbReference>
<gene>
    <name evidence="6" type="ORF">SAMN02745149_00667</name>
</gene>
<dbReference type="AlphaFoldDB" id="A0A1T4JP75"/>
<feature type="binding site" evidence="3">
    <location>
        <position position="165"/>
    </location>
    <ligand>
        <name>Mg(2+)</name>
        <dbReference type="ChEBI" id="CHEBI:18420"/>
    </ligand>
</feature>
<dbReference type="PANTHER" id="PTHR11596:SF5">
    <property type="entry name" value="ALKALINE PHOSPHATASE"/>
    <property type="match status" value="1"/>
</dbReference>
<comment type="similarity">
    <text evidence="4">Belongs to the alkaline phosphatase family.</text>
</comment>
<dbReference type="InterPro" id="IPR017850">
    <property type="entry name" value="Alkaline_phosphatase_core_sf"/>
</dbReference>
<dbReference type="Proteomes" id="UP000190423">
    <property type="component" value="Unassembled WGS sequence"/>
</dbReference>
<dbReference type="PRINTS" id="PR00113">
    <property type="entry name" value="ALKPHPHTASE"/>
</dbReference>
<dbReference type="Pfam" id="PF00245">
    <property type="entry name" value="Alk_phosphatase"/>
    <property type="match status" value="1"/>
</dbReference>
<feature type="binding site" evidence="3">
    <location>
        <position position="337"/>
    </location>
    <ligand>
        <name>Zn(2+)</name>
        <dbReference type="ChEBI" id="CHEBI:29105"/>
        <label>2</label>
    </ligand>
</feature>
<sequence length="509" mass="55191">MNRTVKGICKKAAGIALASLVAAGAFAQEIAGTPTGKGTPKYVFVFIGDGMSYPQIQSSAYFIGKDAAGIVDEVKNSSNPSDSPVGGLLSFMKFPVAGSAQTYDATSFAPDSASTATSIFTGKKTHSSSINVDISKKIKYRTIAEQLRDQKKWKIGVLSTVNLNHATPAATYAHQASRKSNYPIGLELVASNFDYFAGGALMEPEDKKGDKESIYSLAQKAGYKVCFTQKEASSLKNGDKAIVVSETLADADAMNYENDRADGEWSLRDYVKKGIEVLDNKNGFFMMVEGGKIDWACHANDARSTIADTLALSEAVKEAVDFYNKHPKETLILVTADHETGGLTIGFAGTDYNLFFNTLKAQKISYAKFDSDYVASYKKNKTSFDDVMKDVTELFGLKVPGSAGKDKNGGLVLTEYEYGRIRDAYNKTMSGTKTSGQMEYELYGTYEPLTVTITHVLNNKSGIGFTSYSHTGLPVPVFALGAGQYEFEGYYDNTDIYKKLAALTSVKQD</sequence>
<feature type="signal peptide" evidence="5">
    <location>
        <begin position="1"/>
        <end position="27"/>
    </location>
</feature>
<dbReference type="PANTHER" id="PTHR11596">
    <property type="entry name" value="ALKALINE PHOSPHATASE"/>
    <property type="match status" value="1"/>
</dbReference>
<dbReference type="GeneID" id="78315980"/>
<keyword evidence="5" id="KW-0732">Signal</keyword>
<evidence type="ECO:0000256" key="2">
    <source>
        <dbReference type="PIRSR" id="PIRSR601952-1"/>
    </source>
</evidence>
<keyword evidence="1" id="KW-0597">Phosphoprotein</keyword>
<feature type="binding site" evidence="3">
    <location>
        <position position="298"/>
    </location>
    <ligand>
        <name>Zn(2+)</name>
        <dbReference type="ChEBI" id="CHEBI:29105"/>
        <label>2</label>
    </ligand>
</feature>
<proteinExistence type="inferred from homology"/>
<evidence type="ECO:0000256" key="3">
    <source>
        <dbReference type="PIRSR" id="PIRSR601952-2"/>
    </source>
</evidence>
<reference evidence="6 7" key="1">
    <citation type="submission" date="2017-02" db="EMBL/GenBank/DDBJ databases">
        <authorList>
            <person name="Peterson S.W."/>
        </authorList>
    </citation>
    <scope>NUCLEOTIDE SEQUENCE [LARGE SCALE GENOMIC DNA]</scope>
    <source>
        <strain evidence="6 7">ATCC BAA-908</strain>
    </source>
</reference>
<evidence type="ECO:0000256" key="4">
    <source>
        <dbReference type="RuleBase" id="RU003946"/>
    </source>
</evidence>
<dbReference type="CDD" id="cd16012">
    <property type="entry name" value="ALP"/>
    <property type="match status" value="1"/>
</dbReference>
<dbReference type="STRING" id="261392.SAMN02745149_00667"/>